<dbReference type="AlphaFoldDB" id="A0A916XVP6"/>
<dbReference type="RefSeq" id="WP_188850019.1">
    <property type="nucleotide sequence ID" value="NZ_BMJJ01000003.1"/>
</dbReference>
<keyword evidence="2" id="KW-1185">Reference proteome</keyword>
<reference evidence="1" key="2">
    <citation type="submission" date="2020-09" db="EMBL/GenBank/DDBJ databases">
        <authorList>
            <person name="Sun Q."/>
            <person name="Zhou Y."/>
        </authorList>
    </citation>
    <scope>NUCLEOTIDE SEQUENCE</scope>
    <source>
        <strain evidence="1">CGMCC 1.15493</strain>
    </source>
</reference>
<protein>
    <submittedName>
        <fullName evidence="1">Uncharacterized protein</fullName>
    </submittedName>
</protein>
<organism evidence="1 2">
    <name type="scientific">Aureimonas glaciei</name>
    <dbReference type="NCBI Taxonomy" id="1776957"/>
    <lineage>
        <taxon>Bacteria</taxon>
        <taxon>Pseudomonadati</taxon>
        <taxon>Pseudomonadota</taxon>
        <taxon>Alphaproteobacteria</taxon>
        <taxon>Hyphomicrobiales</taxon>
        <taxon>Aurantimonadaceae</taxon>
        <taxon>Aureimonas</taxon>
    </lineage>
</organism>
<reference evidence="1" key="1">
    <citation type="journal article" date="2014" name="Int. J. Syst. Evol. Microbiol.">
        <title>Complete genome sequence of Corynebacterium casei LMG S-19264T (=DSM 44701T), isolated from a smear-ripened cheese.</title>
        <authorList>
            <consortium name="US DOE Joint Genome Institute (JGI-PGF)"/>
            <person name="Walter F."/>
            <person name="Albersmeier A."/>
            <person name="Kalinowski J."/>
            <person name="Ruckert C."/>
        </authorList>
    </citation>
    <scope>NUCLEOTIDE SEQUENCE</scope>
    <source>
        <strain evidence="1">CGMCC 1.15493</strain>
    </source>
</reference>
<proteinExistence type="predicted"/>
<dbReference type="EMBL" id="BMJJ01000003">
    <property type="protein sequence ID" value="GGD13643.1"/>
    <property type="molecule type" value="Genomic_DNA"/>
</dbReference>
<name>A0A916XVP6_9HYPH</name>
<dbReference type="Proteomes" id="UP000613160">
    <property type="component" value="Unassembled WGS sequence"/>
</dbReference>
<comment type="caution">
    <text evidence="1">The sequence shown here is derived from an EMBL/GenBank/DDBJ whole genome shotgun (WGS) entry which is preliminary data.</text>
</comment>
<accession>A0A916XVP6</accession>
<sequence length="59" mass="6347">MSETSTQFRSKRDRAGEVDLLAKYSAIGIAAIAAANQSFRGTAAKKTEVRRPAVEAYAD</sequence>
<evidence type="ECO:0000313" key="1">
    <source>
        <dbReference type="EMBL" id="GGD13643.1"/>
    </source>
</evidence>
<gene>
    <name evidence="1" type="ORF">GCM10011335_15550</name>
</gene>
<evidence type="ECO:0000313" key="2">
    <source>
        <dbReference type="Proteomes" id="UP000613160"/>
    </source>
</evidence>